<organism evidence="2 3">
    <name type="scientific">Sinomicrobium weinanense</name>
    <dbReference type="NCBI Taxonomy" id="2842200"/>
    <lineage>
        <taxon>Bacteria</taxon>
        <taxon>Pseudomonadati</taxon>
        <taxon>Bacteroidota</taxon>
        <taxon>Flavobacteriia</taxon>
        <taxon>Flavobacteriales</taxon>
        <taxon>Flavobacteriaceae</taxon>
        <taxon>Sinomicrobium</taxon>
    </lineage>
</organism>
<feature type="compositionally biased region" description="Basic residues" evidence="1">
    <location>
        <begin position="1"/>
        <end position="13"/>
    </location>
</feature>
<evidence type="ECO:0000313" key="3">
    <source>
        <dbReference type="Proteomes" id="UP000653730"/>
    </source>
</evidence>
<dbReference type="EMBL" id="JACVDC010000067">
    <property type="protein sequence ID" value="MBC9797670.1"/>
    <property type="molecule type" value="Genomic_DNA"/>
</dbReference>
<dbReference type="Gene3D" id="3.30.460.20">
    <property type="entry name" value="CorA soluble domain-like"/>
    <property type="match status" value="1"/>
</dbReference>
<dbReference type="InterPro" id="IPR045861">
    <property type="entry name" value="CorA_cytoplasmic_dom"/>
</dbReference>
<proteinExistence type="predicted"/>
<feature type="region of interest" description="Disordered" evidence="1">
    <location>
        <begin position="1"/>
        <end position="20"/>
    </location>
</feature>
<comment type="caution">
    <text evidence="2">The sequence shown here is derived from an EMBL/GenBank/DDBJ whole genome shotgun (WGS) entry which is preliminary data.</text>
</comment>
<protein>
    <submittedName>
        <fullName evidence="2">Magnesium and cobalt transport protein CorA</fullName>
    </submittedName>
</protein>
<name>A0A926JUA9_9FLAO</name>
<accession>A0A926JUA9</accession>
<evidence type="ECO:0000313" key="2">
    <source>
        <dbReference type="EMBL" id="MBC9797670.1"/>
    </source>
</evidence>
<sequence>MKKPQGRRKRRKGIGSVPGTLTYTGTRPEQKFYIEVIDYSRDHCSHKVYNDVKEVFEYAGSESVSWINVNGL</sequence>
<gene>
    <name evidence="2" type="ORF">IBL28_16990</name>
</gene>
<dbReference type="AlphaFoldDB" id="A0A926JUA9"/>
<dbReference type="Proteomes" id="UP000653730">
    <property type="component" value="Unassembled WGS sequence"/>
</dbReference>
<evidence type="ECO:0000256" key="1">
    <source>
        <dbReference type="SAM" id="MobiDB-lite"/>
    </source>
</evidence>
<keyword evidence="3" id="KW-1185">Reference proteome</keyword>
<dbReference type="SUPFAM" id="SSF143865">
    <property type="entry name" value="CorA soluble domain-like"/>
    <property type="match status" value="1"/>
</dbReference>
<feature type="non-terminal residue" evidence="2">
    <location>
        <position position="72"/>
    </location>
</feature>
<reference evidence="2 3" key="1">
    <citation type="submission" date="2020-09" db="EMBL/GenBank/DDBJ databases">
        <title>Sinomicrobium weinanense sp. nov., a halophilic bacteria isolated from saline-alkali soil.</title>
        <authorList>
            <person name="Wu P."/>
            <person name="Ren H."/>
            <person name="Mei Y."/>
            <person name="Liang Y."/>
            <person name="Chen Z."/>
        </authorList>
    </citation>
    <scope>NUCLEOTIDE SEQUENCE [LARGE SCALE GENOMIC DNA]</scope>
    <source>
        <strain evidence="2 3">FJxs</strain>
    </source>
</reference>